<gene>
    <name evidence="2" type="ORF">GQ55_9G189600</name>
</gene>
<protein>
    <submittedName>
        <fullName evidence="2">Uncharacterized protein</fullName>
    </submittedName>
</protein>
<keyword evidence="3" id="KW-1185">Reference proteome</keyword>
<feature type="compositionally biased region" description="Basic and acidic residues" evidence="1">
    <location>
        <begin position="29"/>
        <end position="39"/>
    </location>
</feature>
<organism evidence="2 3">
    <name type="scientific">Panicum hallii var. hallii</name>
    <dbReference type="NCBI Taxonomy" id="1504633"/>
    <lineage>
        <taxon>Eukaryota</taxon>
        <taxon>Viridiplantae</taxon>
        <taxon>Streptophyta</taxon>
        <taxon>Embryophyta</taxon>
        <taxon>Tracheophyta</taxon>
        <taxon>Spermatophyta</taxon>
        <taxon>Magnoliopsida</taxon>
        <taxon>Liliopsida</taxon>
        <taxon>Poales</taxon>
        <taxon>Poaceae</taxon>
        <taxon>PACMAD clade</taxon>
        <taxon>Panicoideae</taxon>
        <taxon>Panicodae</taxon>
        <taxon>Paniceae</taxon>
        <taxon>Panicinae</taxon>
        <taxon>Panicum</taxon>
        <taxon>Panicum sect. Panicum</taxon>
    </lineage>
</organism>
<evidence type="ECO:0000256" key="1">
    <source>
        <dbReference type="SAM" id="MobiDB-lite"/>
    </source>
</evidence>
<reference evidence="2 3" key="1">
    <citation type="submission" date="2018-04" db="EMBL/GenBank/DDBJ databases">
        <title>WGS assembly of Panicum hallii var. hallii HAL2.</title>
        <authorList>
            <person name="Lovell J."/>
            <person name="Jenkins J."/>
            <person name="Lowry D."/>
            <person name="Mamidi S."/>
            <person name="Sreedasyam A."/>
            <person name="Weng X."/>
            <person name="Barry K."/>
            <person name="Bonette J."/>
            <person name="Campitelli B."/>
            <person name="Daum C."/>
            <person name="Gordon S."/>
            <person name="Gould B."/>
            <person name="Lipzen A."/>
            <person name="MacQueen A."/>
            <person name="Palacio-Mejia J."/>
            <person name="Plott C."/>
            <person name="Shakirov E."/>
            <person name="Shu S."/>
            <person name="Yoshinaga Y."/>
            <person name="Zane M."/>
            <person name="Rokhsar D."/>
            <person name="Grimwood J."/>
            <person name="Schmutz J."/>
            <person name="Juenger T."/>
        </authorList>
    </citation>
    <scope>NUCLEOTIDE SEQUENCE [LARGE SCALE GENOMIC DNA]</scope>
    <source>
        <strain evidence="3">cv. HAL2</strain>
    </source>
</reference>
<sequence length="52" mass="5929">MAIDHLEISQTHRIVVRQLHQELGTHDVHAGKLSDKGQERSTQACQLIKKRS</sequence>
<dbReference type="Gramene" id="PUZ38359">
    <property type="protein sequence ID" value="PUZ38359"/>
    <property type="gene ID" value="GQ55_9G189600"/>
</dbReference>
<evidence type="ECO:0000313" key="2">
    <source>
        <dbReference type="EMBL" id="PUZ38359.1"/>
    </source>
</evidence>
<dbReference type="AlphaFoldDB" id="A0A2T7C4T4"/>
<name>A0A2T7C4T4_9POAL</name>
<dbReference type="EMBL" id="CM009757">
    <property type="protein sequence ID" value="PUZ38359.1"/>
    <property type="molecule type" value="Genomic_DNA"/>
</dbReference>
<dbReference type="Proteomes" id="UP000244336">
    <property type="component" value="Chromosome 9"/>
</dbReference>
<proteinExistence type="predicted"/>
<evidence type="ECO:0000313" key="3">
    <source>
        <dbReference type="Proteomes" id="UP000244336"/>
    </source>
</evidence>
<accession>A0A2T7C4T4</accession>
<feature type="region of interest" description="Disordered" evidence="1">
    <location>
        <begin position="29"/>
        <end position="52"/>
    </location>
</feature>